<dbReference type="PANTHER" id="PTHR30466:SF11">
    <property type="entry name" value="FLAVIN-DEPENDENT MONOOXYGENASE, REDUCTASE SUBUNIT HSAB"/>
    <property type="match status" value="1"/>
</dbReference>
<protein>
    <submittedName>
        <fullName evidence="4">Flavin reductase family protein</fullName>
    </submittedName>
</protein>
<comment type="caution">
    <text evidence="4">The sequence shown here is derived from an EMBL/GenBank/DDBJ whole genome shotgun (WGS) entry which is preliminary data.</text>
</comment>
<dbReference type="Gene3D" id="2.30.110.10">
    <property type="entry name" value="Electron Transport, Fmn-binding Protein, Chain A"/>
    <property type="match status" value="1"/>
</dbReference>
<proteinExistence type="inferred from homology"/>
<dbReference type="AlphaFoldDB" id="A0A926P1G5"/>
<dbReference type="Proteomes" id="UP000598467">
    <property type="component" value="Unassembled WGS sequence"/>
</dbReference>
<dbReference type="InterPro" id="IPR012349">
    <property type="entry name" value="Split_barrel_FMN-bd"/>
</dbReference>
<dbReference type="InterPro" id="IPR002563">
    <property type="entry name" value="Flavin_Rdtase-like_dom"/>
</dbReference>
<evidence type="ECO:0000313" key="4">
    <source>
        <dbReference type="EMBL" id="MBD1548115.1"/>
    </source>
</evidence>
<dbReference type="EMBL" id="JABFCZ010000020">
    <property type="protein sequence ID" value="MBD1548115.1"/>
    <property type="molecule type" value="Genomic_DNA"/>
</dbReference>
<dbReference type="GO" id="GO:0010181">
    <property type="term" value="F:FMN binding"/>
    <property type="evidence" value="ECO:0007669"/>
    <property type="project" value="InterPro"/>
</dbReference>
<dbReference type="InterPro" id="IPR050268">
    <property type="entry name" value="NADH-dep_flavin_reductase"/>
</dbReference>
<keyword evidence="2" id="KW-0560">Oxidoreductase</keyword>
<dbReference type="Pfam" id="PF01613">
    <property type="entry name" value="Flavin_Reduct"/>
    <property type="match status" value="1"/>
</dbReference>
<evidence type="ECO:0000256" key="2">
    <source>
        <dbReference type="ARBA" id="ARBA00023002"/>
    </source>
</evidence>
<comment type="similarity">
    <text evidence="1">Belongs to the non-flavoprotein flavin reductase family.</text>
</comment>
<dbReference type="PANTHER" id="PTHR30466">
    <property type="entry name" value="FLAVIN REDUCTASE"/>
    <property type="match status" value="1"/>
</dbReference>
<dbReference type="RefSeq" id="WP_190292855.1">
    <property type="nucleotide sequence ID" value="NZ_JABFCZ010000020.1"/>
</dbReference>
<dbReference type="SUPFAM" id="SSF50475">
    <property type="entry name" value="FMN-binding split barrel"/>
    <property type="match status" value="1"/>
</dbReference>
<organism evidence="4 5">
    <name type="scientific">Roseibium aggregatum</name>
    <dbReference type="NCBI Taxonomy" id="187304"/>
    <lineage>
        <taxon>Bacteria</taxon>
        <taxon>Pseudomonadati</taxon>
        <taxon>Pseudomonadota</taxon>
        <taxon>Alphaproteobacteria</taxon>
        <taxon>Hyphomicrobiales</taxon>
        <taxon>Stappiaceae</taxon>
        <taxon>Roseibium</taxon>
    </lineage>
</organism>
<reference evidence="4" key="1">
    <citation type="submission" date="2020-05" db="EMBL/GenBank/DDBJ databases">
        <title>Identification of trans-AT polyketide cluster in two marine bacteria, producers of a novel glutaramide-containing polyketide sesbanimide D and analogs.</title>
        <authorList>
            <person name="Kacar D."/>
            <person name="Rodriguez P."/>
            <person name="Canedo L."/>
            <person name="Gonzalez E."/>
            <person name="Galan B."/>
            <person name="De La Calle F."/>
            <person name="Garcia J.L."/>
        </authorList>
    </citation>
    <scope>NUCLEOTIDE SEQUENCE</scope>
    <source>
        <strain evidence="4">PHM038</strain>
    </source>
</reference>
<evidence type="ECO:0000259" key="3">
    <source>
        <dbReference type="SMART" id="SM00903"/>
    </source>
</evidence>
<evidence type="ECO:0000313" key="5">
    <source>
        <dbReference type="Proteomes" id="UP000598467"/>
    </source>
</evidence>
<feature type="domain" description="Flavin reductase like" evidence="3">
    <location>
        <begin position="14"/>
        <end position="156"/>
    </location>
</feature>
<evidence type="ECO:0000256" key="1">
    <source>
        <dbReference type="ARBA" id="ARBA00008898"/>
    </source>
</evidence>
<name>A0A926P1G5_9HYPH</name>
<gene>
    <name evidence="4" type="ORF">HK439_17760</name>
</gene>
<dbReference type="GO" id="GO:0042602">
    <property type="term" value="F:riboflavin reductase (NADPH) activity"/>
    <property type="evidence" value="ECO:0007669"/>
    <property type="project" value="TreeGrafter"/>
</dbReference>
<sequence>MTVMIDQKKFRQALGRFTTGIAIATTCKEEGTPVGLTINSFNSVSLDPPMVLWSIGRNSPSRTDFEDAGHFTINVLGSHQIPLSNNFARPGDKFSEVAWESGRTGAPVIPDCIATFHCKTAFCYEGGDHIIFVGEVENFEMNEGEPLLYLDGRYGVARPHPDTA</sequence>
<dbReference type="SMART" id="SM00903">
    <property type="entry name" value="Flavin_Reduct"/>
    <property type="match status" value="1"/>
</dbReference>
<accession>A0A926P1G5</accession>